<accession>A0A6A6EJY6</accession>
<proteinExistence type="predicted"/>
<protein>
    <submittedName>
        <fullName evidence="1">Uncharacterized protein</fullName>
    </submittedName>
</protein>
<evidence type="ECO:0000313" key="1">
    <source>
        <dbReference type="EMBL" id="KAF2192447.1"/>
    </source>
</evidence>
<sequence>MDLIYRSAIATIWAIAARVSNAGLPGTYEGRGGSHNNHISIEVPSGQLRVSIGNPYLSTALQTYAKGLPQRFTFFTENELVFPLFQKPIGEKEIGPEDAGDACLFHVSTSHWYEFESKISELQRLHDEILAAFTGVFKEVVGDPCLNVPCIGIARNPSEITGNGSTALGSFPAARYPTADISRDQAPKLVSDRLGRTCQLQLSSRAQCLLQLHPAYLFDLSLRLFQFYHRQVRHTHWK</sequence>
<gene>
    <name evidence="1" type="ORF">K469DRAFT_694551</name>
</gene>
<name>A0A6A6EJY6_9PEZI</name>
<reference evidence="1" key="1">
    <citation type="journal article" date="2020" name="Stud. Mycol.">
        <title>101 Dothideomycetes genomes: a test case for predicting lifestyles and emergence of pathogens.</title>
        <authorList>
            <person name="Haridas S."/>
            <person name="Albert R."/>
            <person name="Binder M."/>
            <person name="Bloem J."/>
            <person name="Labutti K."/>
            <person name="Salamov A."/>
            <person name="Andreopoulos B."/>
            <person name="Baker S."/>
            <person name="Barry K."/>
            <person name="Bills G."/>
            <person name="Bluhm B."/>
            <person name="Cannon C."/>
            <person name="Castanera R."/>
            <person name="Culley D."/>
            <person name="Daum C."/>
            <person name="Ezra D."/>
            <person name="Gonzalez J."/>
            <person name="Henrissat B."/>
            <person name="Kuo A."/>
            <person name="Liang C."/>
            <person name="Lipzen A."/>
            <person name="Lutzoni F."/>
            <person name="Magnuson J."/>
            <person name="Mondo S."/>
            <person name="Nolan M."/>
            <person name="Ohm R."/>
            <person name="Pangilinan J."/>
            <person name="Park H.-J."/>
            <person name="Ramirez L."/>
            <person name="Alfaro M."/>
            <person name="Sun H."/>
            <person name="Tritt A."/>
            <person name="Yoshinaga Y."/>
            <person name="Zwiers L.-H."/>
            <person name="Turgeon B."/>
            <person name="Goodwin S."/>
            <person name="Spatafora J."/>
            <person name="Crous P."/>
            <person name="Grigoriev I."/>
        </authorList>
    </citation>
    <scope>NUCLEOTIDE SEQUENCE</scope>
    <source>
        <strain evidence="1">CBS 207.26</strain>
    </source>
</reference>
<dbReference type="EMBL" id="ML994615">
    <property type="protein sequence ID" value="KAF2192447.1"/>
    <property type="molecule type" value="Genomic_DNA"/>
</dbReference>
<organism evidence="1 2">
    <name type="scientific">Zopfia rhizophila CBS 207.26</name>
    <dbReference type="NCBI Taxonomy" id="1314779"/>
    <lineage>
        <taxon>Eukaryota</taxon>
        <taxon>Fungi</taxon>
        <taxon>Dikarya</taxon>
        <taxon>Ascomycota</taxon>
        <taxon>Pezizomycotina</taxon>
        <taxon>Dothideomycetes</taxon>
        <taxon>Dothideomycetes incertae sedis</taxon>
        <taxon>Zopfiaceae</taxon>
        <taxon>Zopfia</taxon>
    </lineage>
</organism>
<evidence type="ECO:0000313" key="2">
    <source>
        <dbReference type="Proteomes" id="UP000800200"/>
    </source>
</evidence>
<dbReference type="AlphaFoldDB" id="A0A6A6EJY6"/>
<keyword evidence="2" id="KW-1185">Reference proteome</keyword>
<dbReference type="Proteomes" id="UP000800200">
    <property type="component" value="Unassembled WGS sequence"/>
</dbReference>